<dbReference type="FunFam" id="1.25.40.20:FF:000283">
    <property type="entry name" value="Protein phosphatase 1 regulatory subunit"/>
    <property type="match status" value="1"/>
</dbReference>
<evidence type="ECO:0000256" key="1">
    <source>
        <dbReference type="ARBA" id="ARBA00004496"/>
    </source>
</evidence>
<gene>
    <name evidence="11" type="ORF">NEZAVI_LOCUS1038</name>
</gene>
<dbReference type="Proteomes" id="UP001152798">
    <property type="component" value="Chromosome 1"/>
</dbReference>
<feature type="repeat" description="ANK" evidence="7">
    <location>
        <begin position="153"/>
        <end position="185"/>
    </location>
</feature>
<keyword evidence="5 7" id="KW-0040">ANK repeat</keyword>
<dbReference type="GO" id="GO:0005737">
    <property type="term" value="C:cytoplasm"/>
    <property type="evidence" value="ECO:0007669"/>
    <property type="project" value="UniProtKB-SubCell"/>
</dbReference>
<dbReference type="EMBL" id="OV725077">
    <property type="protein sequence ID" value="CAH1389683.1"/>
    <property type="molecule type" value="Genomic_DNA"/>
</dbReference>
<feature type="region of interest" description="Disordered" evidence="9">
    <location>
        <begin position="505"/>
        <end position="528"/>
    </location>
</feature>
<dbReference type="InterPro" id="IPR036770">
    <property type="entry name" value="Ankyrin_rpt-contain_sf"/>
</dbReference>
<dbReference type="InterPro" id="IPR002110">
    <property type="entry name" value="Ankyrin_rpt"/>
</dbReference>
<dbReference type="PROSITE" id="PS50088">
    <property type="entry name" value="ANK_REPEAT"/>
    <property type="match status" value="4"/>
</dbReference>
<accession>A0A9P0GXF8</accession>
<proteinExistence type="inferred from homology"/>
<comment type="subcellular location">
    <subcellularLocation>
        <location evidence="1">Cytoplasm</location>
    </subcellularLocation>
</comment>
<comment type="similarity">
    <text evidence="6">Belongs to the NRARP family.</text>
</comment>
<feature type="compositionally biased region" description="Basic and acidic residues" evidence="9">
    <location>
        <begin position="320"/>
        <end position="333"/>
    </location>
</feature>
<keyword evidence="12" id="KW-1185">Reference proteome</keyword>
<name>A0A9P0GXF8_NEZVI</name>
<feature type="compositionally biased region" description="Low complexity" evidence="9">
    <location>
        <begin position="683"/>
        <end position="693"/>
    </location>
</feature>
<evidence type="ECO:0000256" key="2">
    <source>
        <dbReference type="ARBA" id="ARBA00022473"/>
    </source>
</evidence>
<evidence type="ECO:0000259" key="10">
    <source>
        <dbReference type="Pfam" id="PF15898"/>
    </source>
</evidence>
<feature type="compositionally biased region" description="Low complexity" evidence="9">
    <location>
        <begin position="656"/>
        <end position="666"/>
    </location>
</feature>
<dbReference type="Pfam" id="PF15898">
    <property type="entry name" value="PRKG1_interact"/>
    <property type="match status" value="1"/>
</dbReference>
<evidence type="ECO:0000256" key="7">
    <source>
        <dbReference type="PROSITE-ProRule" id="PRU00023"/>
    </source>
</evidence>
<evidence type="ECO:0000256" key="6">
    <source>
        <dbReference type="ARBA" id="ARBA00038386"/>
    </source>
</evidence>
<feature type="repeat" description="ANK" evidence="7">
    <location>
        <begin position="1"/>
        <end position="26"/>
    </location>
</feature>
<dbReference type="AlphaFoldDB" id="A0A9P0GXF8"/>
<dbReference type="FunFam" id="1.25.40.20:FF:000004">
    <property type="entry name" value="Phosphatase 1 regulatory subunit 12A"/>
    <property type="match status" value="1"/>
</dbReference>
<evidence type="ECO:0000256" key="3">
    <source>
        <dbReference type="ARBA" id="ARBA00022490"/>
    </source>
</evidence>
<feature type="region of interest" description="Disordered" evidence="9">
    <location>
        <begin position="456"/>
        <end position="475"/>
    </location>
</feature>
<feature type="compositionally biased region" description="Low complexity" evidence="9">
    <location>
        <begin position="807"/>
        <end position="827"/>
    </location>
</feature>
<feature type="repeat" description="ANK" evidence="7">
    <location>
        <begin position="27"/>
        <end position="59"/>
    </location>
</feature>
<feature type="domain" description="cGMP-dependent protein kinase interacting" evidence="10">
    <location>
        <begin position="889"/>
        <end position="985"/>
    </location>
</feature>
<dbReference type="Pfam" id="PF12796">
    <property type="entry name" value="Ank_2"/>
    <property type="match status" value="2"/>
</dbReference>
<evidence type="ECO:0000256" key="5">
    <source>
        <dbReference type="ARBA" id="ARBA00023043"/>
    </source>
</evidence>
<keyword evidence="3" id="KW-0963">Cytoplasm</keyword>
<sequence>MACIDDNLELVEFLVENGADVNKGDNEGWTPLHATASCGFLSIARYLIEKGANVAAVNNDGELPVDVAESDEMEDMLQQQIEEMGIDADNARTEEERLMLADAKNWLSSGYLSEKPHPKTGALALHVSAAKGYLKVMDILIKAGADVDAQDLDGWTPLHAASHWGQKEAAEVLAEAHCDMNIRNCVGQTAFDVAETEMVRVLEELKKKQSTLPKDNNINRKKNVNKIPTIQKPLISDGLESKGSDKEDENENSSSDKVPSVQKVELKIHPQSAGPESPTKHEMQSSVESDDDDHDDDVDSLSTETSDTGNSTDVSDEESNSEKKNRVNKEESQRLPSLADINNTVPNALVQNSKVKQQNETEEALSWRRPGSFRKIGEKESPTGGSLPGDSGSTMRPPNAKSETPQEVVLRRTQSFEADEKFYRRYLELRAKINAGNSCPTLHSTPVRSASLKERRVQTREESSRMGVSVPTSTTVTSAPVVTTVSTPTTTSPQAAAPVRRSFVPPVRDEESETQRKAHAKRVRETRRSTQGVTLEEIKSAEQLVKKKQQQVLQQASQQLSNSEPTDEVVVKVHNVAPGPAKPLSSPEDGCPTSPVVSATLTKGNVSTTDERRPSWRLRVDNGSKFMLEDARKEGQSSNSTADVVKKTAVVTPVTETGDTTVTLPLRKPKLEEKETEKENESSRNAQATQAAIQRRRRPKRRSTGVVHVDMDEIDPERQSDVSGGLSNSGEDNTNTNNLEAAATGRLVHLPLDLPVCYSKNLSSSTPYLNSSSYYGGTSSGYGGIFVPSSSFLKPNLSVPSIPGLSPLSPLSRSPTPSQFPSRSSSFNRHRSRQRARSVGGSAKSLLSEGYQSGDDSEATSRLKSVPSSVNSNNSSHERVLNENGEIIDYKKLYEESLIENDRLREKLHQTEEELKEVKTTSEKNALLAHRNSLSEAEKRERRAMERKLSEMEEELKQLEQLKCENQRLKDENGALIRVISKLSK</sequence>
<dbReference type="Gene3D" id="6.10.250.1820">
    <property type="match status" value="1"/>
</dbReference>
<feature type="compositionally biased region" description="Basic and acidic residues" evidence="9">
    <location>
        <begin position="669"/>
        <end position="682"/>
    </location>
</feature>
<dbReference type="OrthoDB" id="19014at2759"/>
<keyword evidence="4" id="KW-0677">Repeat</keyword>
<protein>
    <recommendedName>
        <fullName evidence="10">cGMP-dependent protein kinase interacting domain-containing protein</fullName>
    </recommendedName>
</protein>
<dbReference type="GO" id="GO:0019208">
    <property type="term" value="F:phosphatase regulator activity"/>
    <property type="evidence" value="ECO:0007669"/>
    <property type="project" value="TreeGrafter"/>
</dbReference>
<feature type="region of interest" description="Disordered" evidence="9">
    <location>
        <begin position="212"/>
        <end position="408"/>
    </location>
</feature>
<dbReference type="SUPFAM" id="SSF48403">
    <property type="entry name" value="Ankyrin repeat"/>
    <property type="match status" value="1"/>
</dbReference>
<dbReference type="PROSITE" id="PS50297">
    <property type="entry name" value="ANK_REP_REGION"/>
    <property type="match status" value="4"/>
</dbReference>
<feature type="coiled-coil region" evidence="8">
    <location>
        <begin position="894"/>
        <end position="979"/>
    </location>
</feature>
<feature type="compositionally biased region" description="Basic residues" evidence="9">
    <location>
        <begin position="694"/>
        <end position="703"/>
    </location>
</feature>
<dbReference type="PANTHER" id="PTHR24179">
    <property type="entry name" value="PROTEIN PHOSPHATASE 1 REGULATORY SUBUNIT 12"/>
    <property type="match status" value="1"/>
</dbReference>
<feature type="compositionally biased region" description="Acidic residues" evidence="9">
    <location>
        <begin position="288"/>
        <end position="299"/>
    </location>
</feature>
<feature type="region of interest" description="Disordered" evidence="9">
    <location>
        <begin position="807"/>
        <end position="878"/>
    </location>
</feature>
<evidence type="ECO:0000256" key="8">
    <source>
        <dbReference type="SAM" id="Coils"/>
    </source>
</evidence>
<feature type="compositionally biased region" description="Low complexity" evidence="9">
    <location>
        <begin position="865"/>
        <end position="875"/>
    </location>
</feature>
<feature type="compositionally biased region" description="Polar residues" evidence="9">
    <location>
        <begin position="391"/>
        <end position="405"/>
    </location>
</feature>
<evidence type="ECO:0000313" key="11">
    <source>
        <dbReference type="EMBL" id="CAH1389683.1"/>
    </source>
</evidence>
<organism evidence="11 12">
    <name type="scientific">Nezara viridula</name>
    <name type="common">Southern green stink bug</name>
    <name type="synonym">Cimex viridulus</name>
    <dbReference type="NCBI Taxonomy" id="85310"/>
    <lineage>
        <taxon>Eukaryota</taxon>
        <taxon>Metazoa</taxon>
        <taxon>Ecdysozoa</taxon>
        <taxon>Arthropoda</taxon>
        <taxon>Hexapoda</taxon>
        <taxon>Insecta</taxon>
        <taxon>Pterygota</taxon>
        <taxon>Neoptera</taxon>
        <taxon>Paraneoptera</taxon>
        <taxon>Hemiptera</taxon>
        <taxon>Heteroptera</taxon>
        <taxon>Panheteroptera</taxon>
        <taxon>Pentatomomorpha</taxon>
        <taxon>Pentatomoidea</taxon>
        <taxon>Pentatomidae</taxon>
        <taxon>Pentatominae</taxon>
        <taxon>Nezara</taxon>
    </lineage>
</organism>
<feature type="compositionally biased region" description="Polar residues" evidence="9">
    <location>
        <begin position="303"/>
        <end position="313"/>
    </location>
</feature>
<feature type="repeat" description="ANK" evidence="7">
    <location>
        <begin position="120"/>
        <end position="152"/>
    </location>
</feature>
<dbReference type="InterPro" id="IPR031775">
    <property type="entry name" value="PRKG1_interact"/>
</dbReference>
<feature type="compositionally biased region" description="Polar residues" evidence="9">
    <location>
        <begin position="721"/>
        <end position="732"/>
    </location>
</feature>
<dbReference type="Gene3D" id="1.25.40.20">
    <property type="entry name" value="Ankyrin repeat-containing domain"/>
    <property type="match status" value="2"/>
</dbReference>
<dbReference type="PANTHER" id="PTHR24179:SF21">
    <property type="entry name" value="MYOSIN BINDING SUBUNIT, ISOFORM O"/>
    <property type="match status" value="1"/>
</dbReference>
<evidence type="ECO:0000256" key="4">
    <source>
        <dbReference type="ARBA" id="ARBA00022737"/>
    </source>
</evidence>
<dbReference type="GO" id="GO:0004857">
    <property type="term" value="F:enzyme inhibitor activity"/>
    <property type="evidence" value="ECO:0007669"/>
    <property type="project" value="TreeGrafter"/>
</dbReference>
<dbReference type="InterPro" id="IPR051226">
    <property type="entry name" value="PP1_Regulatory_Subunit"/>
</dbReference>
<reference evidence="11" key="1">
    <citation type="submission" date="2022-01" db="EMBL/GenBank/DDBJ databases">
        <authorList>
            <person name="King R."/>
        </authorList>
    </citation>
    <scope>NUCLEOTIDE SEQUENCE</scope>
</reference>
<dbReference type="GO" id="GO:0019901">
    <property type="term" value="F:protein kinase binding"/>
    <property type="evidence" value="ECO:0007669"/>
    <property type="project" value="InterPro"/>
</dbReference>
<keyword evidence="2" id="KW-0217">Developmental protein</keyword>
<dbReference type="CDD" id="cd21930">
    <property type="entry name" value="IPD_PPP1R12"/>
    <property type="match status" value="1"/>
</dbReference>
<evidence type="ECO:0000256" key="9">
    <source>
        <dbReference type="SAM" id="MobiDB-lite"/>
    </source>
</evidence>
<evidence type="ECO:0000313" key="12">
    <source>
        <dbReference type="Proteomes" id="UP001152798"/>
    </source>
</evidence>
<feature type="region of interest" description="Disordered" evidence="9">
    <location>
        <begin position="656"/>
        <end position="737"/>
    </location>
</feature>
<dbReference type="Gene3D" id="6.10.140.390">
    <property type="match status" value="1"/>
</dbReference>
<feature type="compositionally biased region" description="Basic and acidic residues" evidence="9">
    <location>
        <begin position="507"/>
        <end position="516"/>
    </location>
</feature>
<keyword evidence="8" id="KW-0175">Coiled coil</keyword>
<feature type="compositionally biased region" description="Polar residues" evidence="9">
    <location>
        <begin position="340"/>
        <end position="358"/>
    </location>
</feature>
<dbReference type="SMART" id="SM00248">
    <property type="entry name" value="ANK"/>
    <property type="match status" value="4"/>
</dbReference>